<keyword evidence="1" id="KW-0722">Serine protease inhibitor</keyword>
<dbReference type="AlphaFoldDB" id="A0A0K0FRY1"/>
<name>A0A0K0FRY1_STRVS</name>
<sequence length="98" mass="11186">MFGINSHLMFCIILLFLSSNNLIKSNPVTTKLPQECRNNEVYIECGPCNEKRCYTIFYFVDPCRFNKCSPPGCYCEEGYGKKSVEDDTCISLSTCLNE</sequence>
<dbReference type="WBParaSite" id="SVE_1303900.1">
    <property type="protein sequence ID" value="SVE_1303900.1"/>
    <property type="gene ID" value="SVE_1303900"/>
</dbReference>
<reference evidence="3" key="1">
    <citation type="submission" date="2014-07" db="EMBL/GenBank/DDBJ databases">
        <authorList>
            <person name="Martin A.A"/>
            <person name="De Silva N."/>
        </authorList>
    </citation>
    <scope>NUCLEOTIDE SEQUENCE</scope>
</reference>
<protein>
    <submittedName>
        <fullName evidence="4">TIL domain-containing protein</fullName>
    </submittedName>
</protein>
<organism evidence="3 4">
    <name type="scientific">Strongyloides venezuelensis</name>
    <name type="common">Threadworm</name>
    <dbReference type="NCBI Taxonomy" id="75913"/>
    <lineage>
        <taxon>Eukaryota</taxon>
        <taxon>Metazoa</taxon>
        <taxon>Ecdysozoa</taxon>
        <taxon>Nematoda</taxon>
        <taxon>Chromadorea</taxon>
        <taxon>Rhabditida</taxon>
        <taxon>Tylenchina</taxon>
        <taxon>Panagrolaimomorpha</taxon>
        <taxon>Strongyloidoidea</taxon>
        <taxon>Strongyloididae</taxon>
        <taxon>Strongyloides</taxon>
    </lineage>
</organism>
<feature type="signal peptide" evidence="2">
    <location>
        <begin position="1"/>
        <end position="25"/>
    </location>
</feature>
<dbReference type="Proteomes" id="UP000035680">
    <property type="component" value="Unassembled WGS sequence"/>
</dbReference>
<keyword evidence="1" id="KW-0646">Protease inhibitor</keyword>
<dbReference type="InterPro" id="IPR036084">
    <property type="entry name" value="Ser_inhib-like_sf"/>
</dbReference>
<evidence type="ECO:0000313" key="4">
    <source>
        <dbReference type="WBParaSite" id="SVE_1303900.1"/>
    </source>
</evidence>
<dbReference type="SUPFAM" id="SSF57567">
    <property type="entry name" value="Serine protease inhibitors"/>
    <property type="match status" value="1"/>
</dbReference>
<evidence type="ECO:0000313" key="3">
    <source>
        <dbReference type="Proteomes" id="UP000035680"/>
    </source>
</evidence>
<proteinExistence type="predicted"/>
<accession>A0A0K0FRY1</accession>
<keyword evidence="3" id="KW-1185">Reference proteome</keyword>
<reference evidence="4" key="2">
    <citation type="submission" date="2015-08" db="UniProtKB">
        <authorList>
            <consortium name="WormBaseParasite"/>
        </authorList>
    </citation>
    <scope>IDENTIFICATION</scope>
</reference>
<dbReference type="Gene3D" id="2.10.25.10">
    <property type="entry name" value="Laminin"/>
    <property type="match status" value="1"/>
</dbReference>
<evidence type="ECO:0000256" key="1">
    <source>
        <dbReference type="ARBA" id="ARBA00022900"/>
    </source>
</evidence>
<keyword evidence="2" id="KW-0732">Signal</keyword>
<feature type="chain" id="PRO_5005330255" evidence="2">
    <location>
        <begin position="26"/>
        <end position="98"/>
    </location>
</feature>
<dbReference type="GO" id="GO:0004867">
    <property type="term" value="F:serine-type endopeptidase inhibitor activity"/>
    <property type="evidence" value="ECO:0007669"/>
    <property type="project" value="UniProtKB-KW"/>
</dbReference>
<evidence type="ECO:0000256" key="2">
    <source>
        <dbReference type="SAM" id="SignalP"/>
    </source>
</evidence>